<gene>
    <name evidence="10" type="ORF">SAMN05192551_101325</name>
</gene>
<dbReference type="PROSITE" id="PS50122">
    <property type="entry name" value="CHEB"/>
    <property type="match status" value="1"/>
</dbReference>
<dbReference type="Pfam" id="PF00072">
    <property type="entry name" value="Response_reg"/>
    <property type="match status" value="1"/>
</dbReference>
<dbReference type="InterPro" id="IPR001789">
    <property type="entry name" value="Sig_transdc_resp-reg_receiver"/>
</dbReference>
<evidence type="ECO:0000256" key="3">
    <source>
        <dbReference type="ARBA" id="ARBA00024867"/>
    </source>
</evidence>
<accession>A0A1I3ANH3</accession>
<dbReference type="PANTHER" id="PTHR42872:SF3">
    <property type="entry name" value="PROTEIN-GLUTAMATE METHYLESTERASE_PROTEIN-GLUTAMINE GLUTAMINASE 1"/>
    <property type="match status" value="1"/>
</dbReference>
<dbReference type="STRING" id="69895.SAMN05192551_101325"/>
<dbReference type="InterPro" id="IPR011006">
    <property type="entry name" value="CheY-like_superfamily"/>
</dbReference>
<evidence type="ECO:0000256" key="1">
    <source>
        <dbReference type="ARBA" id="ARBA00018672"/>
    </source>
</evidence>
<organism evidence="10 11">
    <name type="scientific">Tindallia magadiensis</name>
    <dbReference type="NCBI Taxonomy" id="69895"/>
    <lineage>
        <taxon>Bacteria</taxon>
        <taxon>Bacillati</taxon>
        <taxon>Bacillota</taxon>
        <taxon>Clostridia</taxon>
        <taxon>Peptostreptococcales</taxon>
        <taxon>Tindalliaceae</taxon>
        <taxon>Tindallia</taxon>
    </lineage>
</organism>
<dbReference type="InterPro" id="IPR000673">
    <property type="entry name" value="Sig_transdc_resp-reg_Me-estase"/>
</dbReference>
<protein>
    <recommendedName>
        <fullName evidence="1">Stage 0 sporulation protein A homolog</fullName>
        <ecNumber evidence="4">3.1.1.61</ecNumber>
    </recommendedName>
</protein>
<evidence type="ECO:0000259" key="9">
    <source>
        <dbReference type="PROSITE" id="PS50122"/>
    </source>
</evidence>
<evidence type="ECO:0000313" key="10">
    <source>
        <dbReference type="EMBL" id="SFH51627.1"/>
    </source>
</evidence>
<name>A0A1I3ANH3_9FIRM</name>
<keyword evidence="2 6" id="KW-0378">Hydrolase</keyword>
<dbReference type="PROSITE" id="PS50110">
    <property type="entry name" value="RESPONSE_REGULATORY"/>
    <property type="match status" value="1"/>
</dbReference>
<dbReference type="Gene3D" id="3.40.50.180">
    <property type="entry name" value="Methylesterase CheB, C-terminal domain"/>
    <property type="match status" value="1"/>
</dbReference>
<dbReference type="EC" id="3.1.1.61" evidence="4"/>
<dbReference type="SMART" id="SM00448">
    <property type="entry name" value="REC"/>
    <property type="match status" value="1"/>
</dbReference>
<dbReference type="CDD" id="cd17541">
    <property type="entry name" value="REC_CheB-like"/>
    <property type="match status" value="1"/>
</dbReference>
<keyword evidence="7" id="KW-0597">Phosphoprotein</keyword>
<reference evidence="11" key="1">
    <citation type="submission" date="2016-10" db="EMBL/GenBank/DDBJ databases">
        <authorList>
            <person name="Varghese N."/>
            <person name="Submissions S."/>
        </authorList>
    </citation>
    <scope>NUCLEOTIDE SEQUENCE [LARGE SCALE GENOMIC DNA]</scope>
    <source>
        <strain evidence="11">Z-7934</strain>
    </source>
</reference>
<keyword evidence="11" id="KW-1185">Reference proteome</keyword>
<dbReference type="Pfam" id="PF01339">
    <property type="entry name" value="CheB_methylest"/>
    <property type="match status" value="1"/>
</dbReference>
<dbReference type="PANTHER" id="PTHR42872">
    <property type="entry name" value="PROTEIN-GLUTAMATE METHYLESTERASE/PROTEIN-GLUTAMINE GLUTAMINASE"/>
    <property type="match status" value="1"/>
</dbReference>
<evidence type="ECO:0000256" key="6">
    <source>
        <dbReference type="PROSITE-ProRule" id="PRU00050"/>
    </source>
</evidence>
<feature type="domain" description="CheB-type methylesterase" evidence="9">
    <location>
        <begin position="182"/>
        <end position="369"/>
    </location>
</feature>
<evidence type="ECO:0000256" key="5">
    <source>
        <dbReference type="ARBA" id="ARBA00048267"/>
    </source>
</evidence>
<evidence type="ECO:0000256" key="7">
    <source>
        <dbReference type="PROSITE-ProRule" id="PRU00169"/>
    </source>
</evidence>
<feature type="modified residue" description="4-aspartylphosphate" evidence="7">
    <location>
        <position position="56"/>
    </location>
</feature>
<dbReference type="GO" id="GO:0006935">
    <property type="term" value="P:chemotaxis"/>
    <property type="evidence" value="ECO:0007669"/>
    <property type="project" value="UniProtKB-UniRule"/>
</dbReference>
<dbReference type="SUPFAM" id="SSF52172">
    <property type="entry name" value="CheY-like"/>
    <property type="match status" value="1"/>
</dbReference>
<dbReference type="GO" id="GO:0005737">
    <property type="term" value="C:cytoplasm"/>
    <property type="evidence" value="ECO:0007669"/>
    <property type="project" value="InterPro"/>
</dbReference>
<evidence type="ECO:0000256" key="4">
    <source>
        <dbReference type="ARBA" id="ARBA00039140"/>
    </source>
</evidence>
<evidence type="ECO:0000313" key="11">
    <source>
        <dbReference type="Proteomes" id="UP000199287"/>
    </source>
</evidence>
<feature type="active site" evidence="6">
    <location>
        <position position="312"/>
    </location>
</feature>
<evidence type="ECO:0000259" key="8">
    <source>
        <dbReference type="PROSITE" id="PS50110"/>
    </source>
</evidence>
<evidence type="ECO:0000256" key="2">
    <source>
        <dbReference type="ARBA" id="ARBA00022801"/>
    </source>
</evidence>
<keyword evidence="6" id="KW-0145">Chemotaxis</keyword>
<dbReference type="GO" id="GO:0008984">
    <property type="term" value="F:protein-glutamate methylesterase activity"/>
    <property type="evidence" value="ECO:0007669"/>
    <property type="project" value="UniProtKB-EC"/>
</dbReference>
<dbReference type="AlphaFoldDB" id="A0A1I3ANH3"/>
<comment type="function">
    <text evidence="3">May play the central regulatory role in sporulation. It may be an element of the effector pathway responsible for the activation of sporulation genes in response to nutritional stress. Spo0A may act in concert with spo0H (a sigma factor) to control the expression of some genes that are critical to the sporulation process.</text>
</comment>
<dbReference type="PIRSF" id="PIRSF000876">
    <property type="entry name" value="RR_chemtxs_CheB"/>
    <property type="match status" value="1"/>
</dbReference>
<feature type="active site" evidence="6">
    <location>
        <position position="188"/>
    </location>
</feature>
<dbReference type="Gene3D" id="3.40.50.2300">
    <property type="match status" value="1"/>
</dbReference>
<feature type="domain" description="Response regulatory" evidence="8">
    <location>
        <begin position="5"/>
        <end position="123"/>
    </location>
</feature>
<dbReference type="InterPro" id="IPR008248">
    <property type="entry name" value="CheB-like"/>
</dbReference>
<dbReference type="GO" id="GO:0000156">
    <property type="term" value="F:phosphorelay response regulator activity"/>
    <property type="evidence" value="ECO:0007669"/>
    <property type="project" value="InterPro"/>
</dbReference>
<feature type="active site" evidence="6">
    <location>
        <position position="215"/>
    </location>
</feature>
<dbReference type="Proteomes" id="UP000199287">
    <property type="component" value="Unassembled WGS sequence"/>
</dbReference>
<comment type="catalytic activity">
    <reaction evidence="5">
        <text>[protein]-L-glutamate 5-O-methyl ester + H2O = L-glutamyl-[protein] + methanol + H(+)</text>
        <dbReference type="Rhea" id="RHEA:23236"/>
        <dbReference type="Rhea" id="RHEA-COMP:10208"/>
        <dbReference type="Rhea" id="RHEA-COMP:10311"/>
        <dbReference type="ChEBI" id="CHEBI:15377"/>
        <dbReference type="ChEBI" id="CHEBI:15378"/>
        <dbReference type="ChEBI" id="CHEBI:17790"/>
        <dbReference type="ChEBI" id="CHEBI:29973"/>
        <dbReference type="ChEBI" id="CHEBI:82795"/>
        <dbReference type="EC" id="3.1.1.61"/>
    </reaction>
</comment>
<proteinExistence type="predicted"/>
<dbReference type="NCBIfam" id="NF001965">
    <property type="entry name" value="PRK00742.1"/>
    <property type="match status" value="1"/>
</dbReference>
<dbReference type="SUPFAM" id="SSF52738">
    <property type="entry name" value="Methylesterase CheB, C-terminal domain"/>
    <property type="match status" value="1"/>
</dbReference>
<dbReference type="CDD" id="cd16432">
    <property type="entry name" value="CheB_Rec"/>
    <property type="match status" value="1"/>
</dbReference>
<sequence length="369" mass="40990">MVKLKALVVDDTIIYRKILTQAVEDTGLCVVDKTAPNGMIALEWLHQKPFDVVLLDVFMPIMDGIEALKRIKKEFPSIAVIMISSDGKDSVQNTVKALELGAMEFIMKPTSGDKTKNIQSITRTLKILFAQIHMHKYEKGTIDKRKTSILDADKKINEDIRKAKKRELNASHSLNKRIKPDIILIASSTGGPVALENIFKAIKEPMTKPVLVVQHMPKHFTKVLANSLQSKSGLNISEVKNEQEVSSKEVIIAAGGSHMIVASEKGKKILKLLETPLVNGVRPSADVLFKSVAKEFHGYKILVIILTGMGNDGMRGVQELRKRCEVYCISQSEESSVVYGMPRSVEEAGLSDEVLHLRDIPERIVSMLK</sequence>
<dbReference type="OrthoDB" id="9793421at2"/>
<dbReference type="EMBL" id="FOQA01000001">
    <property type="protein sequence ID" value="SFH51627.1"/>
    <property type="molecule type" value="Genomic_DNA"/>
</dbReference>
<dbReference type="InterPro" id="IPR035909">
    <property type="entry name" value="CheB_C"/>
</dbReference>